<evidence type="ECO:0000256" key="3">
    <source>
        <dbReference type="ARBA" id="ARBA00043975"/>
    </source>
</evidence>
<proteinExistence type="inferred from homology"/>
<dbReference type="PANTHER" id="PTHR46765">
    <property type="entry name" value="P-LOOP CONTAINING NUCLEOSIDE TRIPHOSPHATE HYDROLASES SUPERFAMILY PROTEIN"/>
    <property type="match status" value="1"/>
</dbReference>
<evidence type="ECO:0000256" key="2">
    <source>
        <dbReference type="ARBA" id="ARBA00023242"/>
    </source>
</evidence>
<evidence type="ECO:0000259" key="5">
    <source>
        <dbReference type="SMART" id="SM00382"/>
    </source>
</evidence>
<dbReference type="InterPro" id="IPR003959">
    <property type="entry name" value="ATPase_AAA_core"/>
</dbReference>
<dbReference type="InterPro" id="IPR027417">
    <property type="entry name" value="P-loop_NTPase"/>
</dbReference>
<dbReference type="SUPFAM" id="SSF52540">
    <property type="entry name" value="P-loop containing nucleoside triphosphate hydrolases"/>
    <property type="match status" value="1"/>
</dbReference>
<name>D3BTY0_HETP5</name>
<dbReference type="Pfam" id="PF00004">
    <property type="entry name" value="AAA"/>
    <property type="match status" value="1"/>
</dbReference>
<accession>D3BTY0</accession>
<evidence type="ECO:0000256" key="1">
    <source>
        <dbReference type="ARBA" id="ARBA00004123"/>
    </source>
</evidence>
<dbReference type="RefSeq" id="XP_020427300.1">
    <property type="nucleotide sequence ID" value="XM_020581997.1"/>
</dbReference>
<dbReference type="InterPro" id="IPR053016">
    <property type="entry name" value="CTF18-RFC_complex"/>
</dbReference>
<evidence type="ECO:0000313" key="6">
    <source>
        <dbReference type="EMBL" id="EFA75166.1"/>
    </source>
</evidence>
<evidence type="ECO:0000256" key="4">
    <source>
        <dbReference type="SAM" id="MobiDB-lite"/>
    </source>
</evidence>
<dbReference type="CDD" id="cd00009">
    <property type="entry name" value="AAA"/>
    <property type="match status" value="1"/>
</dbReference>
<organism evidence="6 7">
    <name type="scientific">Heterostelium pallidum (strain ATCC 26659 / Pp 5 / PN500)</name>
    <name type="common">Cellular slime mold</name>
    <name type="synonym">Polysphondylium pallidum</name>
    <dbReference type="NCBI Taxonomy" id="670386"/>
    <lineage>
        <taxon>Eukaryota</taxon>
        <taxon>Amoebozoa</taxon>
        <taxon>Evosea</taxon>
        <taxon>Eumycetozoa</taxon>
        <taxon>Dictyostelia</taxon>
        <taxon>Acytosteliales</taxon>
        <taxon>Acytosteliaceae</taxon>
        <taxon>Heterostelium</taxon>
    </lineage>
</organism>
<dbReference type="EMBL" id="ADBJ01000056">
    <property type="protein sequence ID" value="EFA75166.1"/>
    <property type="molecule type" value="Genomic_DNA"/>
</dbReference>
<dbReference type="GO" id="GO:0005524">
    <property type="term" value="F:ATP binding"/>
    <property type="evidence" value="ECO:0007669"/>
    <property type="project" value="InterPro"/>
</dbReference>
<sequence length="446" mass="49071">MKSILGQKRRIFNDGDDFQDVDTNATDDSDRNHIEKKHKLSNSSSNDIDSKKYDFDSVRSCSTMLFGGNFQHSYGVDDEITITSFSGERIYNRLKKDEEELDYYSEESVRNRINLSRIGGSLLGKSISELDTEISEHQITKALKANSAATITYNNKTTTLTNKGNKKIDNRLWVDKYAPDSFHELLSDDKLNKDILLWLKHWDYSVFGKQINSSSSSSGSGNGNNSTTTTSSGSDNNKNQAQVVNWKFQKKTTTTGAAPSKAIVQQHNNGALDAAGQPNHKIILLTGGPGLGKTTLAHILAKQAGYNPIEINASFERSGEKFETKFLAALEMQSVFANQKPTCLIIDEIDGISGGDNGPVELILKLIANSKKLNSQASKTDRDIGSGSNDVDMDDDMMDEFDNGGSVSAKPKKSGKGKKPQLLPKINRPIICICNDHQRPIVCCRG</sequence>
<keyword evidence="7" id="KW-1185">Reference proteome</keyword>
<gene>
    <name evidence="6" type="ORF">PPL_11240</name>
</gene>
<dbReference type="GO" id="GO:0005634">
    <property type="term" value="C:nucleus"/>
    <property type="evidence" value="ECO:0007669"/>
    <property type="project" value="UniProtKB-SubCell"/>
</dbReference>
<feature type="compositionally biased region" description="Basic residues" evidence="4">
    <location>
        <begin position="410"/>
        <end position="419"/>
    </location>
</feature>
<dbReference type="Gene3D" id="3.40.50.300">
    <property type="entry name" value="P-loop containing nucleotide triphosphate hydrolases"/>
    <property type="match status" value="1"/>
</dbReference>
<dbReference type="SMART" id="SM00382">
    <property type="entry name" value="AAA"/>
    <property type="match status" value="1"/>
</dbReference>
<feature type="region of interest" description="Disordered" evidence="4">
    <location>
        <begin position="377"/>
        <end position="422"/>
    </location>
</feature>
<dbReference type="STRING" id="670386.D3BTY0"/>
<protein>
    <submittedName>
        <fullName evidence="6">AAA ATPase domain-containing protein</fullName>
    </submittedName>
</protein>
<reference evidence="6 7" key="1">
    <citation type="journal article" date="2011" name="Genome Res.">
        <title>Phylogeny-wide analysis of social amoeba genomes highlights ancient origins for complex intercellular communication.</title>
        <authorList>
            <person name="Heidel A.J."/>
            <person name="Lawal H.M."/>
            <person name="Felder M."/>
            <person name="Schilde C."/>
            <person name="Helps N.R."/>
            <person name="Tunggal B."/>
            <person name="Rivero F."/>
            <person name="John U."/>
            <person name="Schleicher M."/>
            <person name="Eichinger L."/>
            <person name="Platzer M."/>
            <person name="Noegel A.A."/>
            <person name="Schaap P."/>
            <person name="Gloeckner G."/>
        </authorList>
    </citation>
    <scope>NUCLEOTIDE SEQUENCE [LARGE SCALE GENOMIC DNA]</scope>
    <source>
        <strain evidence="7">ATCC 26659 / Pp 5 / PN500</strain>
    </source>
</reference>
<comment type="caution">
    <text evidence="6">The sequence shown here is derived from an EMBL/GenBank/DDBJ whole genome shotgun (WGS) entry which is preliminary data.</text>
</comment>
<dbReference type="GO" id="GO:0016887">
    <property type="term" value="F:ATP hydrolysis activity"/>
    <property type="evidence" value="ECO:0007669"/>
    <property type="project" value="InterPro"/>
</dbReference>
<dbReference type="GeneID" id="31366708"/>
<feature type="region of interest" description="Disordered" evidence="4">
    <location>
        <begin position="16"/>
        <end position="47"/>
    </location>
</feature>
<dbReference type="InParanoid" id="D3BTY0"/>
<comment type="subcellular location">
    <subcellularLocation>
        <location evidence="1">Nucleus</location>
    </subcellularLocation>
</comment>
<feature type="region of interest" description="Disordered" evidence="4">
    <location>
        <begin position="213"/>
        <end position="238"/>
    </location>
</feature>
<dbReference type="InterPro" id="IPR003593">
    <property type="entry name" value="AAA+_ATPase"/>
</dbReference>
<evidence type="ECO:0000313" key="7">
    <source>
        <dbReference type="Proteomes" id="UP000001396"/>
    </source>
</evidence>
<keyword evidence="2" id="KW-0539">Nucleus</keyword>
<dbReference type="Proteomes" id="UP000001396">
    <property type="component" value="Unassembled WGS sequence"/>
</dbReference>
<feature type="domain" description="AAA+ ATPase" evidence="5">
    <location>
        <begin position="279"/>
        <end position="390"/>
    </location>
</feature>
<dbReference type="PANTHER" id="PTHR46765:SF1">
    <property type="entry name" value="P-LOOP CONTAINING NUCLEOSIDE TRIPHOSPHATE HYDROLASES SUPERFAMILY PROTEIN"/>
    <property type="match status" value="1"/>
</dbReference>
<comment type="similarity">
    <text evidence="3">Belongs to the activator 1 small subunits family. CTF18 subfamily.</text>
</comment>
<feature type="compositionally biased region" description="Acidic residues" evidence="4">
    <location>
        <begin position="391"/>
        <end position="402"/>
    </location>
</feature>
<feature type="compositionally biased region" description="Low complexity" evidence="4">
    <location>
        <begin position="213"/>
        <end position="234"/>
    </location>
</feature>
<dbReference type="AlphaFoldDB" id="D3BTY0"/>